<name>A0ABP1GH56_9CHLO</name>
<dbReference type="Proteomes" id="UP001497392">
    <property type="component" value="Unassembled WGS sequence"/>
</dbReference>
<dbReference type="EMBL" id="CAXHTA020000019">
    <property type="protein sequence ID" value="CAL5229093.1"/>
    <property type="molecule type" value="Genomic_DNA"/>
</dbReference>
<protein>
    <submittedName>
        <fullName evidence="2">G12353 protein</fullName>
    </submittedName>
</protein>
<keyword evidence="3" id="KW-1185">Reference proteome</keyword>
<evidence type="ECO:0000256" key="1">
    <source>
        <dbReference type="SAM" id="MobiDB-lite"/>
    </source>
</evidence>
<sequence>MSELQIRDRRAPCGKRALSQAHHSSTHAYISARSPPPDTAPRIFAATLQLLPPAITLRVVCASPKSPLLQTKNITYIKS</sequence>
<feature type="compositionally biased region" description="Basic and acidic residues" evidence="1">
    <location>
        <begin position="1"/>
        <end position="11"/>
    </location>
</feature>
<evidence type="ECO:0000313" key="3">
    <source>
        <dbReference type="Proteomes" id="UP001497392"/>
    </source>
</evidence>
<feature type="region of interest" description="Disordered" evidence="1">
    <location>
        <begin position="1"/>
        <end position="36"/>
    </location>
</feature>
<organism evidence="2 3">
    <name type="scientific">Coccomyxa viridis</name>
    <dbReference type="NCBI Taxonomy" id="1274662"/>
    <lineage>
        <taxon>Eukaryota</taxon>
        <taxon>Viridiplantae</taxon>
        <taxon>Chlorophyta</taxon>
        <taxon>core chlorophytes</taxon>
        <taxon>Trebouxiophyceae</taxon>
        <taxon>Trebouxiophyceae incertae sedis</taxon>
        <taxon>Coccomyxaceae</taxon>
        <taxon>Coccomyxa</taxon>
    </lineage>
</organism>
<accession>A0ABP1GH56</accession>
<gene>
    <name evidence="2" type="primary">g12353</name>
    <name evidence="2" type="ORF">VP750_LOCUS10999</name>
</gene>
<reference evidence="2 3" key="1">
    <citation type="submission" date="2024-06" db="EMBL/GenBank/DDBJ databases">
        <authorList>
            <person name="Kraege A."/>
            <person name="Thomma B."/>
        </authorList>
    </citation>
    <scope>NUCLEOTIDE SEQUENCE [LARGE SCALE GENOMIC DNA]</scope>
</reference>
<comment type="caution">
    <text evidence="2">The sequence shown here is derived from an EMBL/GenBank/DDBJ whole genome shotgun (WGS) entry which is preliminary data.</text>
</comment>
<proteinExistence type="predicted"/>
<evidence type="ECO:0000313" key="2">
    <source>
        <dbReference type="EMBL" id="CAL5229093.1"/>
    </source>
</evidence>